<feature type="transmembrane region" description="Helical" evidence="7">
    <location>
        <begin position="129"/>
        <end position="149"/>
    </location>
</feature>
<name>A0A2S5KNB0_9PROT</name>
<keyword evidence="2 7" id="KW-0813">Transport</keyword>
<feature type="domain" description="ABC transmembrane type-1" evidence="8">
    <location>
        <begin position="92"/>
        <end position="307"/>
    </location>
</feature>
<dbReference type="EMBL" id="PRLP01000068">
    <property type="protein sequence ID" value="PPC75786.1"/>
    <property type="molecule type" value="Genomic_DNA"/>
</dbReference>
<evidence type="ECO:0000256" key="2">
    <source>
        <dbReference type="ARBA" id="ARBA00022448"/>
    </source>
</evidence>
<dbReference type="Proteomes" id="UP000238196">
    <property type="component" value="Unassembled WGS sequence"/>
</dbReference>
<feature type="transmembrane region" description="Helical" evidence="7">
    <location>
        <begin position="284"/>
        <end position="307"/>
    </location>
</feature>
<comment type="subcellular location">
    <subcellularLocation>
        <location evidence="1 7">Cell membrane</location>
        <topology evidence="1 7">Multi-pass membrane protein</topology>
    </subcellularLocation>
</comment>
<organism evidence="9 10">
    <name type="scientific">Proteobacteria bacterium 228</name>
    <dbReference type="NCBI Taxonomy" id="2083153"/>
    <lineage>
        <taxon>Bacteria</taxon>
        <taxon>Pseudomonadati</taxon>
        <taxon>Pseudomonadota</taxon>
    </lineage>
</organism>
<evidence type="ECO:0000259" key="8">
    <source>
        <dbReference type="PROSITE" id="PS50928"/>
    </source>
</evidence>
<proteinExistence type="inferred from homology"/>
<dbReference type="GO" id="GO:0055085">
    <property type="term" value="P:transmembrane transport"/>
    <property type="evidence" value="ECO:0007669"/>
    <property type="project" value="InterPro"/>
</dbReference>
<evidence type="ECO:0000256" key="1">
    <source>
        <dbReference type="ARBA" id="ARBA00004651"/>
    </source>
</evidence>
<gene>
    <name evidence="9" type="ORF">C4K68_18630</name>
</gene>
<dbReference type="Pfam" id="PF00528">
    <property type="entry name" value="BPD_transp_1"/>
    <property type="match status" value="1"/>
</dbReference>
<feature type="transmembrane region" description="Helical" evidence="7">
    <location>
        <begin position="95"/>
        <end position="117"/>
    </location>
</feature>
<keyword evidence="3" id="KW-1003">Cell membrane</keyword>
<accession>A0A2S5KNB0</accession>
<dbReference type="SUPFAM" id="SSF161098">
    <property type="entry name" value="MetI-like"/>
    <property type="match status" value="1"/>
</dbReference>
<dbReference type="AlphaFoldDB" id="A0A2S5KNB0"/>
<feature type="transmembrane region" description="Helical" evidence="7">
    <location>
        <begin position="181"/>
        <end position="203"/>
    </location>
</feature>
<evidence type="ECO:0000313" key="9">
    <source>
        <dbReference type="EMBL" id="PPC75786.1"/>
    </source>
</evidence>
<feature type="transmembrane region" description="Helical" evidence="7">
    <location>
        <begin position="224"/>
        <end position="249"/>
    </location>
</feature>
<keyword evidence="6 7" id="KW-0472">Membrane</keyword>
<sequence length="316" mass="35063">MSNNNAALKSGADGLVQPAAAPRRFSNRLQDWLPQIVLAPSFLISLVFVYGFIIWTAVLSFTNSRMLPNYSKFVGFDQYVRLFENDRWAVAATNLLIFGSLFMLICLLLGAFMAVLLDQKIRQEGAIRTIYLYPMALSFIVTGTAWKWILNPGLGLEKMMHDWGFTNFTFDWLVNPDMAKYTLVIAAVWQSSGFVMAMFLAGLRGVDNSMIKAAQLDGATMPTIYRRIVLPCLRPVLFSAVMILAHIAIKSFDLVMALTGGGPGYSTDLPATFMYAHAFTRSQIGLGSASAMMMLAGVLAILVPYLYSELRSKRND</sequence>
<dbReference type="Gene3D" id="1.10.3720.10">
    <property type="entry name" value="MetI-like"/>
    <property type="match status" value="1"/>
</dbReference>
<dbReference type="PROSITE" id="PS50928">
    <property type="entry name" value="ABC_TM1"/>
    <property type="match status" value="1"/>
</dbReference>
<evidence type="ECO:0000256" key="6">
    <source>
        <dbReference type="ARBA" id="ARBA00023136"/>
    </source>
</evidence>
<dbReference type="InterPro" id="IPR051393">
    <property type="entry name" value="ABC_transporter_permease"/>
</dbReference>
<keyword evidence="5 7" id="KW-1133">Transmembrane helix</keyword>
<keyword evidence="4 7" id="KW-0812">Transmembrane</keyword>
<dbReference type="CDD" id="cd06261">
    <property type="entry name" value="TM_PBP2"/>
    <property type="match status" value="1"/>
</dbReference>
<dbReference type="InterPro" id="IPR035906">
    <property type="entry name" value="MetI-like_sf"/>
</dbReference>
<feature type="transmembrane region" description="Helical" evidence="7">
    <location>
        <begin position="32"/>
        <end position="58"/>
    </location>
</feature>
<evidence type="ECO:0000256" key="5">
    <source>
        <dbReference type="ARBA" id="ARBA00022989"/>
    </source>
</evidence>
<comment type="similarity">
    <text evidence="7">Belongs to the binding-protein-dependent transport system permease family.</text>
</comment>
<dbReference type="OrthoDB" id="9805108at2"/>
<evidence type="ECO:0000256" key="3">
    <source>
        <dbReference type="ARBA" id="ARBA00022475"/>
    </source>
</evidence>
<evidence type="ECO:0000256" key="7">
    <source>
        <dbReference type="RuleBase" id="RU363032"/>
    </source>
</evidence>
<dbReference type="PANTHER" id="PTHR30193:SF42">
    <property type="entry name" value="ABC TRANSPORTER PERMEASE PROTEIN"/>
    <property type="match status" value="1"/>
</dbReference>
<dbReference type="GO" id="GO:0005886">
    <property type="term" value="C:plasma membrane"/>
    <property type="evidence" value="ECO:0007669"/>
    <property type="project" value="UniProtKB-SubCell"/>
</dbReference>
<comment type="caution">
    <text evidence="9">The sequence shown here is derived from an EMBL/GenBank/DDBJ whole genome shotgun (WGS) entry which is preliminary data.</text>
</comment>
<evidence type="ECO:0000256" key="4">
    <source>
        <dbReference type="ARBA" id="ARBA00022692"/>
    </source>
</evidence>
<protein>
    <submittedName>
        <fullName evidence="9">ABC transporter permease</fullName>
    </submittedName>
</protein>
<dbReference type="InterPro" id="IPR000515">
    <property type="entry name" value="MetI-like"/>
</dbReference>
<dbReference type="PANTHER" id="PTHR30193">
    <property type="entry name" value="ABC TRANSPORTER PERMEASE PROTEIN"/>
    <property type="match status" value="1"/>
</dbReference>
<reference evidence="9 10" key="1">
    <citation type="submission" date="2018-02" db="EMBL/GenBank/DDBJ databases">
        <title>novel marine gammaproteobacteria from coastal saline agro ecosystem.</title>
        <authorList>
            <person name="Krishnan R."/>
            <person name="Ramesh Kumar N."/>
        </authorList>
    </citation>
    <scope>NUCLEOTIDE SEQUENCE [LARGE SCALE GENOMIC DNA]</scope>
    <source>
        <strain evidence="9 10">228</strain>
    </source>
</reference>
<evidence type="ECO:0000313" key="10">
    <source>
        <dbReference type="Proteomes" id="UP000238196"/>
    </source>
</evidence>